<organism evidence="2 3">
    <name type="scientific">Danaus plexippus plexippus</name>
    <dbReference type="NCBI Taxonomy" id="278856"/>
    <lineage>
        <taxon>Eukaryota</taxon>
        <taxon>Metazoa</taxon>
        <taxon>Ecdysozoa</taxon>
        <taxon>Arthropoda</taxon>
        <taxon>Hexapoda</taxon>
        <taxon>Insecta</taxon>
        <taxon>Pterygota</taxon>
        <taxon>Neoptera</taxon>
        <taxon>Endopterygota</taxon>
        <taxon>Lepidoptera</taxon>
        <taxon>Glossata</taxon>
        <taxon>Ditrysia</taxon>
        <taxon>Papilionoidea</taxon>
        <taxon>Nymphalidae</taxon>
        <taxon>Danainae</taxon>
        <taxon>Danaini</taxon>
        <taxon>Danaina</taxon>
        <taxon>Danaus</taxon>
        <taxon>Danaus</taxon>
    </lineage>
</organism>
<dbReference type="InterPro" id="IPR015897">
    <property type="entry name" value="CHK_kinase-like"/>
</dbReference>
<evidence type="ECO:0000313" key="2">
    <source>
        <dbReference type="EMBL" id="OWR43849.1"/>
    </source>
</evidence>
<evidence type="ECO:0000313" key="3">
    <source>
        <dbReference type="Proteomes" id="UP000007151"/>
    </source>
</evidence>
<dbReference type="AlphaFoldDB" id="A0A212EQU8"/>
<dbReference type="KEGG" id="dpl:KGM_200015"/>
<dbReference type="PANTHER" id="PTHR11012">
    <property type="entry name" value="PROTEIN KINASE-LIKE DOMAIN-CONTAINING"/>
    <property type="match status" value="1"/>
</dbReference>
<reference evidence="2 3" key="1">
    <citation type="journal article" date="2011" name="Cell">
        <title>The monarch butterfly genome yields insights into long-distance migration.</title>
        <authorList>
            <person name="Zhan S."/>
            <person name="Merlin C."/>
            <person name="Boore J.L."/>
            <person name="Reppert S.M."/>
        </authorList>
    </citation>
    <scope>NUCLEOTIDE SEQUENCE [LARGE SCALE GENOMIC DNA]</scope>
    <source>
        <strain evidence="2">F-2</strain>
    </source>
</reference>
<comment type="caution">
    <text evidence="2">The sequence shown here is derived from an EMBL/GenBank/DDBJ whole genome shotgun (WGS) entry which is preliminary data.</text>
</comment>
<dbReference type="SMART" id="SM00587">
    <property type="entry name" value="CHK"/>
    <property type="match status" value="1"/>
</dbReference>
<proteinExistence type="predicted"/>
<name>A0A212EQU8_DANPL</name>
<evidence type="ECO:0000259" key="1">
    <source>
        <dbReference type="SMART" id="SM00587"/>
    </source>
</evidence>
<feature type="domain" description="CHK kinase-like" evidence="1">
    <location>
        <begin position="57"/>
        <end position="244"/>
    </location>
</feature>
<keyword evidence="3" id="KW-1185">Reference proteome</keyword>
<dbReference type="eggNOG" id="ENOG502QVUT">
    <property type="taxonomic scope" value="Eukaryota"/>
</dbReference>
<dbReference type="GO" id="GO:0016301">
    <property type="term" value="F:kinase activity"/>
    <property type="evidence" value="ECO:0007669"/>
    <property type="project" value="UniProtKB-KW"/>
</dbReference>
<dbReference type="Proteomes" id="UP000007151">
    <property type="component" value="Unassembled WGS sequence"/>
</dbReference>
<dbReference type="SUPFAM" id="SSF56112">
    <property type="entry name" value="Protein kinase-like (PK-like)"/>
    <property type="match status" value="1"/>
</dbReference>
<accession>A0A212EQU8</accession>
<dbReference type="PANTHER" id="PTHR11012:SF30">
    <property type="entry name" value="PROTEIN KINASE-LIKE DOMAIN-CONTAINING"/>
    <property type="match status" value="1"/>
</dbReference>
<dbReference type="InParanoid" id="A0A212EQU8"/>
<dbReference type="Pfam" id="PF02958">
    <property type="entry name" value="EcKL"/>
    <property type="match status" value="1"/>
</dbReference>
<protein>
    <submittedName>
        <fullName evidence="2">Ecdysteroid 22-kinase</fullName>
    </submittedName>
</protein>
<sequence length="322" mass="37882">MNPTESVLNVNSIYQNELLVYTELSKVYSNLQDEAGIPSGERFKMVNSYNESNEDAIILENLSKKGFEVRNRMDVVSLSFAIASIKEIAKFHGLSFVLEHKESDYCYNKLKKLQSPIQLNDSMKELVKMLSNDIVKYFDCDIQKKLRNFSDKICDKLPKYFQGKTGSVKCLCHSDFRINNILFKEKGSESAEAILIDYQLIFWGSPVFDLLYFFYICTDREFRKNHMTYLKNIYHDTLRNYLNYFKIDVDKIYPKNIFLDDFEDHLEVGLLVAFYGLPFCFTREEEVPDFKDNVTDMKIKLHDSFVERFEGIVDDYLEWGII</sequence>
<dbReference type="InterPro" id="IPR004119">
    <property type="entry name" value="EcKL"/>
</dbReference>
<dbReference type="Gene3D" id="3.90.1200.10">
    <property type="match status" value="1"/>
</dbReference>
<gene>
    <name evidence="2" type="ORF">KGM_200015</name>
</gene>
<dbReference type="InterPro" id="IPR011009">
    <property type="entry name" value="Kinase-like_dom_sf"/>
</dbReference>
<dbReference type="EMBL" id="AGBW02013226">
    <property type="protein sequence ID" value="OWR43849.1"/>
    <property type="molecule type" value="Genomic_DNA"/>
</dbReference>